<organism evidence="1 2">
    <name type="scientific">Natronorubrum aibiense</name>
    <dbReference type="NCBI Taxonomy" id="348826"/>
    <lineage>
        <taxon>Archaea</taxon>
        <taxon>Methanobacteriati</taxon>
        <taxon>Methanobacteriota</taxon>
        <taxon>Stenosarchaea group</taxon>
        <taxon>Halobacteria</taxon>
        <taxon>Halobacteriales</taxon>
        <taxon>Natrialbaceae</taxon>
        <taxon>Natronorubrum</taxon>
    </lineage>
</organism>
<evidence type="ECO:0000313" key="2">
    <source>
        <dbReference type="Proteomes" id="UP000326170"/>
    </source>
</evidence>
<dbReference type="OrthoDB" id="350521at2157"/>
<proteinExistence type="predicted"/>
<geneLocation type="plasmid" evidence="1 2">
    <name>unnamed1</name>
</geneLocation>
<gene>
    <name evidence="1" type="ORF">GCU68_18185</name>
</gene>
<sequence length="120" mass="13666">MYTGISVLDSGYGSVSWANDSDEEVWVKTTIISDSGFLADSDVIYEREYRIFPNQHSRSGDTNIVETGTYDVEVEVTSKDRSESAGPFSTTWNPADCYHQELTMRIDNDLRVRFMQKTCE</sequence>
<dbReference type="AlphaFoldDB" id="A0A5P9P8I8"/>
<reference evidence="1 2" key="1">
    <citation type="journal article" date="2007" name="Int. J. Syst. Evol. Microbiol.">
        <title>Natronorubrum sulfidifaciens sp. nov., an extremely haloalkaliphilic archaeon isolated from Aiding salt lake in Xin-Jiang, China.</title>
        <authorList>
            <person name="Cui H.L."/>
            <person name="Tohty D."/>
            <person name="Liu H.C."/>
            <person name="Liu S.J."/>
            <person name="Oren A."/>
            <person name="Zhou P.J."/>
        </authorList>
    </citation>
    <scope>NUCLEOTIDE SEQUENCE [LARGE SCALE GENOMIC DNA]</scope>
    <source>
        <strain evidence="1 2">7-3</strain>
        <plasmid evidence="1">unnamed1</plasmid>
    </source>
</reference>
<dbReference type="EMBL" id="CP045489">
    <property type="protein sequence ID" value="QFU84459.1"/>
    <property type="molecule type" value="Genomic_DNA"/>
</dbReference>
<evidence type="ECO:0000313" key="1">
    <source>
        <dbReference type="EMBL" id="QFU84459.1"/>
    </source>
</evidence>
<dbReference type="KEGG" id="nas:GCU68_18185"/>
<keyword evidence="2" id="KW-1185">Reference proteome</keyword>
<keyword evidence="1" id="KW-0614">Plasmid</keyword>
<name>A0A5P9P8I8_9EURY</name>
<protein>
    <submittedName>
        <fullName evidence="1">Uncharacterized protein</fullName>
    </submittedName>
</protein>
<dbReference type="Proteomes" id="UP000326170">
    <property type="component" value="Plasmid unnamed1"/>
</dbReference>
<dbReference type="GeneID" id="42302998"/>
<dbReference type="RefSeq" id="WP_152943978.1">
    <property type="nucleotide sequence ID" value="NZ_CP045489.1"/>
</dbReference>
<accession>A0A5P9P8I8</accession>